<evidence type="ECO:0000256" key="6">
    <source>
        <dbReference type="SAM" id="MobiDB-lite"/>
    </source>
</evidence>
<dbReference type="PANTHER" id="PTHR33304">
    <property type="match status" value="1"/>
</dbReference>
<keyword evidence="5" id="KW-0804">Transcription</keyword>
<evidence type="ECO:0000256" key="2">
    <source>
        <dbReference type="ARBA" id="ARBA00022771"/>
    </source>
</evidence>
<dbReference type="Gene3D" id="3.30.40.10">
    <property type="entry name" value="Zinc/RING finger domain, C3HC4 (zinc finger)"/>
    <property type="match status" value="1"/>
</dbReference>
<evidence type="ECO:0000313" key="9">
    <source>
        <dbReference type="Proteomes" id="UP000008021"/>
    </source>
</evidence>
<feature type="region of interest" description="Disordered" evidence="6">
    <location>
        <begin position="15"/>
        <end position="39"/>
    </location>
</feature>
<proteinExistence type="predicted"/>
<feature type="compositionally biased region" description="Polar residues" evidence="6">
    <location>
        <begin position="720"/>
        <end position="730"/>
    </location>
</feature>
<feature type="region of interest" description="Disordered" evidence="6">
    <location>
        <begin position="277"/>
        <end position="296"/>
    </location>
</feature>
<feature type="region of interest" description="Disordered" evidence="6">
    <location>
        <begin position="1487"/>
        <end position="1514"/>
    </location>
</feature>
<feature type="compositionally biased region" description="Polar residues" evidence="6">
    <location>
        <begin position="579"/>
        <end position="590"/>
    </location>
</feature>
<keyword evidence="2" id="KW-0863">Zinc-finger</keyword>
<feature type="compositionally biased region" description="Low complexity" evidence="6">
    <location>
        <begin position="819"/>
        <end position="831"/>
    </location>
</feature>
<dbReference type="InterPro" id="IPR013083">
    <property type="entry name" value="Znf_RING/FYVE/PHD"/>
</dbReference>
<evidence type="ECO:0000256" key="4">
    <source>
        <dbReference type="ARBA" id="ARBA00023015"/>
    </source>
</evidence>
<accession>A0A0E0E9Y1</accession>
<keyword evidence="1" id="KW-0479">Metal-binding</keyword>
<feature type="region of interest" description="Disordered" evidence="6">
    <location>
        <begin position="472"/>
        <end position="500"/>
    </location>
</feature>
<feature type="region of interest" description="Disordered" evidence="6">
    <location>
        <begin position="617"/>
        <end position="636"/>
    </location>
</feature>
<feature type="region of interest" description="Disordered" evidence="6">
    <location>
        <begin position="703"/>
        <end position="850"/>
    </location>
</feature>
<feature type="region of interest" description="Disordered" evidence="6">
    <location>
        <begin position="643"/>
        <end position="691"/>
    </location>
</feature>
<dbReference type="Gramene" id="OMERI07G08140.2">
    <property type="protein sequence ID" value="OMERI07G08140.2"/>
    <property type="gene ID" value="OMERI07G08140"/>
</dbReference>
<dbReference type="STRING" id="40149.A0A0E0E9Y1"/>
<dbReference type="InterPro" id="IPR049914">
    <property type="entry name" value="PHD1-3/5-6"/>
</dbReference>
<feature type="region of interest" description="Disordered" evidence="6">
    <location>
        <begin position="241"/>
        <end position="265"/>
    </location>
</feature>
<evidence type="ECO:0000256" key="3">
    <source>
        <dbReference type="ARBA" id="ARBA00022833"/>
    </source>
</evidence>
<feature type="compositionally biased region" description="Basic and acidic residues" evidence="6">
    <location>
        <begin position="117"/>
        <end position="130"/>
    </location>
</feature>
<dbReference type="SUPFAM" id="SSF57903">
    <property type="entry name" value="FYVE/PHD zinc finger"/>
    <property type="match status" value="1"/>
</dbReference>
<dbReference type="EnsemblPlants" id="OMERI07G08140.2">
    <property type="protein sequence ID" value="OMERI07G08140.2"/>
    <property type="gene ID" value="OMERI07G08140"/>
</dbReference>
<feature type="compositionally biased region" description="Polar residues" evidence="6">
    <location>
        <begin position="136"/>
        <end position="147"/>
    </location>
</feature>
<dbReference type="PANTHER" id="PTHR33304:SF9">
    <property type="entry name" value="RING_FYVE_PHD ZINC FINGER SUPERFAMILY PROTEIN"/>
    <property type="match status" value="1"/>
</dbReference>
<feature type="compositionally biased region" description="Basic and acidic residues" evidence="6">
    <location>
        <begin position="591"/>
        <end position="603"/>
    </location>
</feature>
<protein>
    <recommendedName>
        <fullName evidence="7">AIPP2-like SPOC-like domain-containing protein</fullName>
    </recommendedName>
</protein>
<evidence type="ECO:0000259" key="7">
    <source>
        <dbReference type="Pfam" id="PF23121"/>
    </source>
</evidence>
<dbReference type="Proteomes" id="UP000008021">
    <property type="component" value="Chromosome 7"/>
</dbReference>
<feature type="compositionally biased region" description="Polar residues" evidence="6">
    <location>
        <begin position="385"/>
        <end position="400"/>
    </location>
</feature>
<feature type="region of interest" description="Disordered" evidence="6">
    <location>
        <begin position="573"/>
        <end position="605"/>
    </location>
</feature>
<organism evidence="8">
    <name type="scientific">Oryza meridionalis</name>
    <dbReference type="NCBI Taxonomy" id="40149"/>
    <lineage>
        <taxon>Eukaryota</taxon>
        <taxon>Viridiplantae</taxon>
        <taxon>Streptophyta</taxon>
        <taxon>Embryophyta</taxon>
        <taxon>Tracheophyta</taxon>
        <taxon>Spermatophyta</taxon>
        <taxon>Magnoliopsida</taxon>
        <taxon>Liliopsida</taxon>
        <taxon>Poales</taxon>
        <taxon>Poaceae</taxon>
        <taxon>BOP clade</taxon>
        <taxon>Oryzoideae</taxon>
        <taxon>Oryzeae</taxon>
        <taxon>Oryzinae</taxon>
        <taxon>Oryza</taxon>
    </lineage>
</organism>
<keyword evidence="9" id="KW-1185">Reference proteome</keyword>
<dbReference type="GO" id="GO:0034244">
    <property type="term" value="P:negative regulation of transcription elongation by RNA polymerase II"/>
    <property type="evidence" value="ECO:0007669"/>
    <property type="project" value="InterPro"/>
</dbReference>
<feature type="compositionally biased region" description="Basic and acidic residues" evidence="6">
    <location>
        <begin position="750"/>
        <end position="759"/>
    </location>
</feature>
<evidence type="ECO:0000256" key="5">
    <source>
        <dbReference type="ARBA" id="ARBA00023163"/>
    </source>
</evidence>
<evidence type="ECO:0000256" key="1">
    <source>
        <dbReference type="ARBA" id="ARBA00022723"/>
    </source>
</evidence>
<feature type="compositionally biased region" description="Polar residues" evidence="6">
    <location>
        <begin position="351"/>
        <end position="374"/>
    </location>
</feature>
<feature type="compositionally biased region" description="Polar residues" evidence="6">
    <location>
        <begin position="474"/>
        <end position="500"/>
    </location>
</feature>
<dbReference type="InterPro" id="IPR056280">
    <property type="entry name" value="AIPP2-like_SPOC"/>
</dbReference>
<dbReference type="GO" id="GO:0008270">
    <property type="term" value="F:zinc ion binding"/>
    <property type="evidence" value="ECO:0007669"/>
    <property type="project" value="UniProtKB-KW"/>
</dbReference>
<name>A0A0E0E9Y1_9ORYZ</name>
<feature type="region of interest" description="Disordered" evidence="6">
    <location>
        <begin position="1386"/>
        <end position="1407"/>
    </location>
</feature>
<keyword evidence="4" id="KW-0805">Transcription regulation</keyword>
<reference evidence="8" key="2">
    <citation type="submission" date="2018-05" db="EMBL/GenBank/DDBJ databases">
        <title>OmerRS3 (Oryza meridionalis Reference Sequence Version 3).</title>
        <authorList>
            <person name="Zhang J."/>
            <person name="Kudrna D."/>
            <person name="Lee S."/>
            <person name="Talag J."/>
            <person name="Welchert J."/>
            <person name="Wing R.A."/>
        </authorList>
    </citation>
    <scope>NUCLEOTIDE SEQUENCE [LARGE SCALE GENOMIC DNA]</scope>
    <source>
        <strain evidence="8">cv. OR44</strain>
    </source>
</reference>
<feature type="compositionally biased region" description="Basic and acidic residues" evidence="6">
    <location>
        <begin position="651"/>
        <end position="667"/>
    </location>
</feature>
<feature type="compositionally biased region" description="Basic and acidic residues" evidence="6">
    <location>
        <begin position="375"/>
        <end position="384"/>
    </location>
</feature>
<feature type="compositionally biased region" description="Basic and acidic residues" evidence="6">
    <location>
        <begin position="241"/>
        <end position="256"/>
    </location>
</feature>
<feature type="region of interest" description="Disordered" evidence="6">
    <location>
        <begin position="301"/>
        <end position="400"/>
    </location>
</feature>
<keyword evidence="3" id="KW-0862">Zinc</keyword>
<evidence type="ECO:0000313" key="8">
    <source>
        <dbReference type="EnsemblPlants" id="OMERI07G08140.2"/>
    </source>
</evidence>
<dbReference type="InterPro" id="IPR011011">
    <property type="entry name" value="Znf_FYVE_PHD"/>
</dbReference>
<dbReference type="GO" id="GO:0140566">
    <property type="term" value="F:histone reader activity"/>
    <property type="evidence" value="ECO:0007669"/>
    <property type="project" value="InterPro"/>
</dbReference>
<sequence>MRAPQERTVRDLYDRTRHKDLALPEESVEGRGSGRRVEGPGHREVVAKMEDKLTARKRPVPVDSPIVKTESGTCNVCCAPCSSCLHRNIALTDSNMDCGSSQTCFARSETKNSSFVRGDKGLRTKGKGGENDDEFSATSSPASYSENGENKVIARSSVAADSEVDKPAKRRRLVNHGSRSPRVECHDDSNSCVTGVSAASKLLLDKKKDKLSTSASSRDLTVNYKDNGINRLRNYCVEESTGKKRSDVHVMHRSSSDRSLPAESPFATKRLLRTQSSLSASHGLSPKRPTHAFGNAQNNLAHQPCEKASSNKTVERSLGGKSDPSVLGGERHSVMTSCGTSNRDKIKAGSLTKNLENGTSCSRNDADIQSNDAVNRNDNDKQERNQGCSMDTGSGRKLNTQNDVMTDSGNSEGLIDVNVCDICGDVGREYLLATCTRCLEGAEHTYCMRVKLEKVPDGEWLCEECCLKEDENQTRSNGGTSRNKVLDGKNQNSESTNNSKTLKVVVTDLDSQQITCGTPVNDPLAGSNQKLHLASSDLEARQVKCATPTAERLDVKNKNSGIMGNRKKLQVVTSGLEARQSSCRTPTSGSLDKKNQSLDKRSQSSEVLLKRKKLRVATDMESPLSNDGVRSPPKSCKRYAENTLSSTPRLLKADSPRNHDVFSRENTFKSSNKGSIKSPDNAPMRSQAVNSSVTLPRSYSLGNLANVKTPGPSPRGLLSKQPSFNNSSNEPKVKQLAEPVLSKLKPSKHSPRDPRESIRKVMKSGPLKHEASICKGSSSSKQKQSVHLSQNEQPRILKPVKPTNLLERGASFNLQKPNISSSPRPDSSIKSGDPRNDQDSPRPGPSILKSSKKPGMFIIPLVIIIKKNAVVQILTNFLYGLSKLGIVEKKHSSILSKSDKQGITSTGVVCSKDTCVVKASDPLIPMDKIKNDSTDGACESPLILVNNDNEMSTKPEVLSIPRASKTCGSDFQDIAPTSSSEDLPPEEVQYEQKAVESAGNISCKSAAVIQASEDLLPESPQGCLVAQNPYSPDTKLNDLNLKQQALVDQSSTVGSSLGALVIPEQTYIWQGTFEVSRPGSSPEMYDGFQAHLSTCASPKVLEIVKQLPQRIQLVEVPRHSSWPLQFKEVKPNEDNIALYFFAKDVESYEIAYGKLLENMLAGDLSLTANICGIELLIFTSDKLPEKTQRWNGLLFFWGVLYARKAGSSTELLVKGMNHSPLEHINGPVNQLVCSPKMPQSLGIDLNECPVDELYDPAVSVQTEMENRGASVNHETLLRSNNEAERLNLCEIRCPETAGTGKILLGTPTAVPYGVHVHTSSKRECLNIKPEYPSDIIGSEGTAGRDNMEEEESFTKNGVPCFTKQHTGATTRSVSDEILANTQARVSFQEVSPQHSDRPKLSDDPSDSVLKDFVLPDCSSIYKRQKTSEGKYSTCSFGDGQLTSKCLSKIPLPADQHTSLDDVQYIGRVPADPCSPTKPILDHVIHVLSSDDEDSPEPRNNLNKTSLKEEEGPSPLLSLSLSMASKKHNLTGSDTGDDGPLSLSLGLPGVVTSNQALEMKQFLPEKPGMNTSLLL</sequence>
<feature type="region of interest" description="Disordered" evidence="6">
    <location>
        <begin position="116"/>
        <end position="190"/>
    </location>
</feature>
<reference evidence="8" key="1">
    <citation type="submission" date="2015-04" db="UniProtKB">
        <authorList>
            <consortium name="EnsemblPlants"/>
        </authorList>
    </citation>
    <scope>IDENTIFICATION</scope>
</reference>
<dbReference type="Pfam" id="PF23121">
    <property type="entry name" value="SPOC_AIPP2"/>
    <property type="match status" value="1"/>
</dbReference>
<feature type="domain" description="AIPP2-like SPOC-like" evidence="7">
    <location>
        <begin position="1069"/>
        <end position="1199"/>
    </location>
</feature>